<keyword evidence="3" id="KW-1185">Reference proteome</keyword>
<protein>
    <submittedName>
        <fullName evidence="2">GCN5 family acetyltransferase</fullName>
    </submittedName>
</protein>
<keyword evidence="2" id="KW-0808">Transferase</keyword>
<dbReference type="PROSITE" id="PS51186">
    <property type="entry name" value="GNAT"/>
    <property type="match status" value="1"/>
</dbReference>
<dbReference type="Gene3D" id="3.40.630.30">
    <property type="match status" value="1"/>
</dbReference>
<dbReference type="Proteomes" id="UP000033187">
    <property type="component" value="Chromosome 1"/>
</dbReference>
<organism evidence="2 3">
    <name type="scientific">Candidatus Filomicrobium marinum</name>
    <dbReference type="NCBI Taxonomy" id="1608628"/>
    <lineage>
        <taxon>Bacteria</taxon>
        <taxon>Pseudomonadati</taxon>
        <taxon>Pseudomonadota</taxon>
        <taxon>Alphaproteobacteria</taxon>
        <taxon>Hyphomicrobiales</taxon>
        <taxon>Hyphomicrobiaceae</taxon>
        <taxon>Filomicrobium</taxon>
    </lineage>
</organism>
<accession>A0A0D6JD85</accession>
<reference evidence="3" key="1">
    <citation type="submission" date="2015-02" db="EMBL/GenBank/DDBJ databases">
        <authorList>
            <person name="Chooi Y.-H."/>
        </authorList>
    </citation>
    <scope>NUCLEOTIDE SEQUENCE [LARGE SCALE GENOMIC DNA]</scope>
    <source>
        <strain evidence="3">strain Y</strain>
    </source>
</reference>
<name>A0A0D6JD85_9HYPH</name>
<dbReference type="SUPFAM" id="SSF55729">
    <property type="entry name" value="Acyl-CoA N-acyltransferases (Nat)"/>
    <property type="match status" value="1"/>
</dbReference>
<evidence type="ECO:0000313" key="3">
    <source>
        <dbReference type="Proteomes" id="UP000033187"/>
    </source>
</evidence>
<dbReference type="KEGG" id="fiy:BN1229_v1_1116"/>
<dbReference type="InterPro" id="IPR000182">
    <property type="entry name" value="GNAT_dom"/>
</dbReference>
<dbReference type="EMBL" id="LN829119">
    <property type="protein sequence ID" value="CPR17131.1"/>
    <property type="molecule type" value="Genomic_DNA"/>
</dbReference>
<gene>
    <name evidence="2" type="ORF">YBN1229_v1_1116</name>
</gene>
<dbReference type="InterPro" id="IPR016181">
    <property type="entry name" value="Acyl_CoA_acyltransferase"/>
</dbReference>
<evidence type="ECO:0000313" key="2">
    <source>
        <dbReference type="EMBL" id="CPR17131.1"/>
    </source>
</evidence>
<feature type="domain" description="N-acetyltransferase" evidence="1">
    <location>
        <begin position="9"/>
        <end position="175"/>
    </location>
</feature>
<dbReference type="OrthoDB" id="7843527at2"/>
<dbReference type="Pfam" id="PF00583">
    <property type="entry name" value="Acetyltransf_1"/>
    <property type="match status" value="1"/>
</dbReference>
<dbReference type="AlphaFoldDB" id="A0A0D6JD85"/>
<evidence type="ECO:0000259" key="1">
    <source>
        <dbReference type="PROSITE" id="PS51186"/>
    </source>
</evidence>
<dbReference type="KEGG" id="fil:BN1229_v1_1116"/>
<dbReference type="CDD" id="cd04301">
    <property type="entry name" value="NAT_SF"/>
    <property type="match status" value="1"/>
</dbReference>
<dbReference type="GO" id="GO:0016747">
    <property type="term" value="F:acyltransferase activity, transferring groups other than amino-acyl groups"/>
    <property type="evidence" value="ECO:0007669"/>
    <property type="project" value="InterPro"/>
</dbReference>
<proteinExistence type="predicted"/>
<sequence>MSDDRFWGGTIRKLWPTEVEKFRDHLLRLDKSSRRMRFAHGVSDSFIGDYALRMNDMGGIVYGYIVDGEVRAAAELRKLGDAWGTQAEAAISVEPTFQNKGLGSELMGRVIRAARNRGVHQLVLSCLSENSKMQAIARHFEADLRFEYGEVIGEIIPEQPNYFSIWAEAMEDRVGYVLAVLDLQARTLAAA</sequence>